<sequence length="215" mass="23842">MDYFTSIPWCATVLNDPSIILFTPPCRLQVDEHGNCPTQDQLVRRTFHNSDGIPHIVAFHPKHCARSVHAPSSTKGLRFLVDSITLMLDLRSGLNGYNGGAHGGLIATIIDEAMGTLIFQNHEVYKEMEERKEAVPGHVLNMHGLALFTATMNVRYEKPVGTPQVVLAIASLDRIEGRKVYLRVVIQDGRAKPLARGEGIWLSVPRRGGEARNKI</sequence>
<evidence type="ECO:0000313" key="3">
    <source>
        <dbReference type="Proteomes" id="UP000799757"/>
    </source>
</evidence>
<dbReference type="CDD" id="cd03443">
    <property type="entry name" value="PaaI_thioesterase"/>
    <property type="match status" value="1"/>
</dbReference>
<dbReference type="SUPFAM" id="SSF54637">
    <property type="entry name" value="Thioesterase/thiol ester dehydrase-isomerase"/>
    <property type="match status" value="1"/>
</dbReference>
<gene>
    <name evidence="2" type="ORF">K505DRAFT_260264</name>
</gene>
<keyword evidence="3" id="KW-1185">Reference proteome</keyword>
<dbReference type="Gene3D" id="3.10.129.10">
    <property type="entry name" value="Hotdog Thioesterase"/>
    <property type="match status" value="1"/>
</dbReference>
<dbReference type="Proteomes" id="UP000799757">
    <property type="component" value="Unassembled WGS sequence"/>
</dbReference>
<dbReference type="PANTHER" id="PTHR47260:SF6">
    <property type="entry name" value="THIOESTERASE DOMAIN-CONTAINING PROTEIN"/>
    <property type="match status" value="1"/>
</dbReference>
<feature type="domain" description="Thioesterase" evidence="1">
    <location>
        <begin position="99"/>
        <end position="189"/>
    </location>
</feature>
<protein>
    <recommendedName>
        <fullName evidence="1">Thioesterase domain-containing protein</fullName>
    </recommendedName>
</protein>
<accession>A0A6A6WQL2</accession>
<dbReference type="InterPro" id="IPR052061">
    <property type="entry name" value="PTE-AB_protein"/>
</dbReference>
<name>A0A6A6WQL2_9PLEO</name>
<evidence type="ECO:0000313" key="2">
    <source>
        <dbReference type="EMBL" id="KAF2786253.1"/>
    </source>
</evidence>
<dbReference type="InterPro" id="IPR029069">
    <property type="entry name" value="HotDog_dom_sf"/>
</dbReference>
<dbReference type="OrthoDB" id="506431at2759"/>
<dbReference type="Pfam" id="PF03061">
    <property type="entry name" value="4HBT"/>
    <property type="match status" value="1"/>
</dbReference>
<dbReference type="EMBL" id="MU002507">
    <property type="protein sequence ID" value="KAF2786253.1"/>
    <property type="molecule type" value="Genomic_DNA"/>
</dbReference>
<dbReference type="InterPro" id="IPR006683">
    <property type="entry name" value="Thioestr_dom"/>
</dbReference>
<reference evidence="2" key="1">
    <citation type="journal article" date="2020" name="Stud. Mycol.">
        <title>101 Dothideomycetes genomes: a test case for predicting lifestyles and emergence of pathogens.</title>
        <authorList>
            <person name="Haridas S."/>
            <person name="Albert R."/>
            <person name="Binder M."/>
            <person name="Bloem J."/>
            <person name="Labutti K."/>
            <person name="Salamov A."/>
            <person name="Andreopoulos B."/>
            <person name="Baker S."/>
            <person name="Barry K."/>
            <person name="Bills G."/>
            <person name="Bluhm B."/>
            <person name="Cannon C."/>
            <person name="Castanera R."/>
            <person name="Culley D."/>
            <person name="Daum C."/>
            <person name="Ezra D."/>
            <person name="Gonzalez J."/>
            <person name="Henrissat B."/>
            <person name="Kuo A."/>
            <person name="Liang C."/>
            <person name="Lipzen A."/>
            <person name="Lutzoni F."/>
            <person name="Magnuson J."/>
            <person name="Mondo S."/>
            <person name="Nolan M."/>
            <person name="Ohm R."/>
            <person name="Pangilinan J."/>
            <person name="Park H.-J."/>
            <person name="Ramirez L."/>
            <person name="Alfaro M."/>
            <person name="Sun H."/>
            <person name="Tritt A."/>
            <person name="Yoshinaga Y."/>
            <person name="Zwiers L.-H."/>
            <person name="Turgeon B."/>
            <person name="Goodwin S."/>
            <person name="Spatafora J."/>
            <person name="Crous P."/>
            <person name="Grigoriev I."/>
        </authorList>
    </citation>
    <scope>NUCLEOTIDE SEQUENCE</scope>
    <source>
        <strain evidence="2">CBS 109.77</strain>
    </source>
</reference>
<dbReference type="PANTHER" id="PTHR47260">
    <property type="entry name" value="UPF0644 PROTEIN PB2B4.06"/>
    <property type="match status" value="1"/>
</dbReference>
<organism evidence="2 3">
    <name type="scientific">Melanomma pulvis-pyrius CBS 109.77</name>
    <dbReference type="NCBI Taxonomy" id="1314802"/>
    <lineage>
        <taxon>Eukaryota</taxon>
        <taxon>Fungi</taxon>
        <taxon>Dikarya</taxon>
        <taxon>Ascomycota</taxon>
        <taxon>Pezizomycotina</taxon>
        <taxon>Dothideomycetes</taxon>
        <taxon>Pleosporomycetidae</taxon>
        <taxon>Pleosporales</taxon>
        <taxon>Melanommataceae</taxon>
        <taxon>Melanomma</taxon>
    </lineage>
</organism>
<dbReference type="AlphaFoldDB" id="A0A6A6WQL2"/>
<evidence type="ECO:0000259" key="1">
    <source>
        <dbReference type="Pfam" id="PF03061"/>
    </source>
</evidence>
<proteinExistence type="predicted"/>